<dbReference type="PANTHER" id="PTHR10553">
    <property type="entry name" value="SMALL NUCLEAR RIBONUCLEOPROTEIN"/>
    <property type="match status" value="1"/>
</dbReference>
<keyword evidence="2" id="KW-0687">Ribonucleoprotein</keyword>
<dbReference type="InterPro" id="IPR001163">
    <property type="entry name" value="Sm_dom_euk/arc"/>
</dbReference>
<evidence type="ECO:0000256" key="2">
    <source>
        <dbReference type="ARBA" id="ARBA00023274"/>
    </source>
</evidence>
<sequence length="68" mass="7828">MKSKDLPNLNKFVNKMIKVKTGKGTTFSGLLKGHDAFMNIVLNREEEYSYIVIRGDNIINIELVEDRK</sequence>
<name>A0A0F9WIT7_9MICR</name>
<dbReference type="GeneID" id="36319979"/>
<evidence type="ECO:0000259" key="3">
    <source>
        <dbReference type="PROSITE" id="PS52002"/>
    </source>
</evidence>
<evidence type="ECO:0000256" key="1">
    <source>
        <dbReference type="ARBA" id="ARBA00006850"/>
    </source>
</evidence>
<dbReference type="Proteomes" id="UP000034350">
    <property type="component" value="Unassembled WGS sequence"/>
</dbReference>
<dbReference type="SMART" id="SM00651">
    <property type="entry name" value="Sm"/>
    <property type="match status" value="1"/>
</dbReference>
<evidence type="ECO:0000313" key="4">
    <source>
        <dbReference type="EMBL" id="KKO76470.1"/>
    </source>
</evidence>
<dbReference type="PANTHER" id="PTHR10553:SF5">
    <property type="entry name" value="U6 SNRNA-ASSOCIATED SM-LIKE PROTEIN LSM7"/>
    <property type="match status" value="1"/>
</dbReference>
<reference evidence="4 5" key="1">
    <citation type="journal article" date="2015" name="Environ. Microbiol.">
        <title>Genome analyses suggest the presence of polyploidy and recent human-driven expansions in eight global populations of the honeybee pathogen Nosema ceranae.</title>
        <authorList>
            <person name="Pelin A."/>
            <person name="Selman M."/>
            <person name="Aris-Brosou S."/>
            <person name="Farinelli L."/>
            <person name="Corradi N."/>
        </authorList>
    </citation>
    <scope>NUCLEOTIDE SEQUENCE [LARGE SCALE GENOMIC DNA]</scope>
    <source>
        <strain evidence="4 5">PA08 1199</strain>
    </source>
</reference>
<accession>A0A0F9WIT7</accession>
<dbReference type="RefSeq" id="XP_024332212.1">
    <property type="nucleotide sequence ID" value="XM_024475048.1"/>
</dbReference>
<comment type="similarity">
    <text evidence="1">Belongs to the snRNP Sm proteins family.</text>
</comment>
<dbReference type="Gene3D" id="2.30.30.100">
    <property type="match status" value="1"/>
</dbReference>
<feature type="domain" description="Sm" evidence="3">
    <location>
        <begin position="4"/>
        <end position="67"/>
    </location>
</feature>
<dbReference type="PROSITE" id="PS52002">
    <property type="entry name" value="SM"/>
    <property type="match status" value="1"/>
</dbReference>
<gene>
    <name evidence="4" type="ORF">AAJ76_3000136702</name>
</gene>
<dbReference type="OrthoDB" id="2146at2759"/>
<dbReference type="InterPro" id="IPR044641">
    <property type="entry name" value="Lsm7/SmG-like"/>
</dbReference>
<dbReference type="InterPro" id="IPR047575">
    <property type="entry name" value="Sm"/>
</dbReference>
<protein>
    <recommendedName>
        <fullName evidence="3">Sm domain-containing protein</fullName>
    </recommendedName>
</protein>
<dbReference type="GO" id="GO:0003723">
    <property type="term" value="F:RNA binding"/>
    <property type="evidence" value="ECO:0007669"/>
    <property type="project" value="InterPro"/>
</dbReference>
<dbReference type="EMBL" id="JPQZ01000003">
    <property type="protein sequence ID" value="KKO76470.1"/>
    <property type="molecule type" value="Genomic_DNA"/>
</dbReference>
<dbReference type="VEuPathDB" id="MicrosporidiaDB:AAJ76_3000136702"/>
<organism evidence="4 5">
    <name type="scientific">Vairimorpha ceranae</name>
    <dbReference type="NCBI Taxonomy" id="40302"/>
    <lineage>
        <taxon>Eukaryota</taxon>
        <taxon>Fungi</taxon>
        <taxon>Fungi incertae sedis</taxon>
        <taxon>Microsporidia</taxon>
        <taxon>Nosematidae</taxon>
        <taxon>Vairimorpha</taxon>
    </lineage>
</organism>
<keyword evidence="5" id="KW-1185">Reference proteome</keyword>
<comment type="caution">
    <text evidence="4">The sequence shown here is derived from an EMBL/GenBank/DDBJ whole genome shotgun (WGS) entry which is preliminary data.</text>
</comment>
<evidence type="ECO:0000313" key="5">
    <source>
        <dbReference type="Proteomes" id="UP000034350"/>
    </source>
</evidence>
<dbReference type="Pfam" id="PF01423">
    <property type="entry name" value="LSM"/>
    <property type="match status" value="1"/>
</dbReference>
<proteinExistence type="inferred from homology"/>
<dbReference type="SUPFAM" id="SSF50182">
    <property type="entry name" value="Sm-like ribonucleoproteins"/>
    <property type="match status" value="1"/>
</dbReference>
<dbReference type="AlphaFoldDB" id="A0A0F9WIT7"/>
<dbReference type="GO" id="GO:1990904">
    <property type="term" value="C:ribonucleoprotein complex"/>
    <property type="evidence" value="ECO:0007669"/>
    <property type="project" value="UniProtKB-KW"/>
</dbReference>
<dbReference type="InterPro" id="IPR010920">
    <property type="entry name" value="LSM_dom_sf"/>
</dbReference>